<dbReference type="InterPro" id="IPR036397">
    <property type="entry name" value="RNaseH_sf"/>
</dbReference>
<accession>A0A7U7GD33</accession>
<dbReference type="EMBL" id="CBTK010000248">
    <property type="protein sequence ID" value="CDH46067.1"/>
    <property type="molecule type" value="Genomic_DNA"/>
</dbReference>
<sequence length="277" mass="31302">MSETTKPSSSALPGTVFVFDIETVPDITGGRHLLGLENLADTEVAEALFFKRRQENGGELLRAHLQRIVAISVVMRTVDRLKVWSLGGPEAPEEELIRRFFAGIEEYRPTLVSWNGGGFDLPVLHYRALLHGVSAPRYWDTGDQDQSSRWNNYLSRFHWRHLDLMDVLSAWQPRMVAPLAEIAVLLGFPGKLGMDGSKVWAAFQAGDIAGIRHYCETDVLNTYLIYLRFELIRGRLSADGYQREGQRLRELLTTDSATKPHFGEFLAAWRPTTGEDN</sequence>
<dbReference type="Gene3D" id="3.30.420.10">
    <property type="entry name" value="Ribonuclease H-like superfamily/Ribonuclease H"/>
    <property type="match status" value="1"/>
</dbReference>
<dbReference type="CDD" id="cd05782">
    <property type="entry name" value="DNA_polB_like1_exo"/>
    <property type="match status" value="1"/>
</dbReference>
<evidence type="ECO:0000313" key="3">
    <source>
        <dbReference type="Proteomes" id="UP000019184"/>
    </source>
</evidence>
<evidence type="ECO:0000313" key="2">
    <source>
        <dbReference type="EMBL" id="CDH46067.1"/>
    </source>
</evidence>
<dbReference type="RefSeq" id="WP_051497852.1">
    <property type="nucleotide sequence ID" value="NZ_CBTK010000248.1"/>
</dbReference>
<dbReference type="InterPro" id="IPR019288">
    <property type="entry name" value="3'-5'_exonuclease_PolB-like"/>
</dbReference>
<dbReference type="Proteomes" id="UP000019184">
    <property type="component" value="Unassembled WGS sequence"/>
</dbReference>
<dbReference type="InterPro" id="IPR012337">
    <property type="entry name" value="RNaseH-like_sf"/>
</dbReference>
<reference evidence="2 3" key="1">
    <citation type="journal article" date="2014" name="ISME J.">
        <title>Candidatus Competibacter-lineage genomes retrieved from metagenomes reveal functional metabolic diversity.</title>
        <authorList>
            <person name="McIlroy S.J."/>
            <person name="Albertsen M."/>
            <person name="Andresen E.K."/>
            <person name="Saunders A.M."/>
            <person name="Kristiansen R."/>
            <person name="Stokholm-Bjerregaard M."/>
            <person name="Nielsen K.L."/>
            <person name="Nielsen P.H."/>
        </authorList>
    </citation>
    <scope>NUCLEOTIDE SEQUENCE [LARGE SCALE GENOMIC DNA]</scope>
    <source>
        <strain evidence="2 3">Run_B_J11</strain>
    </source>
</reference>
<proteinExistence type="predicted"/>
<dbReference type="SUPFAM" id="SSF53098">
    <property type="entry name" value="Ribonuclease H-like"/>
    <property type="match status" value="1"/>
</dbReference>
<protein>
    <recommendedName>
        <fullName evidence="1">Predicted 3'-5' exonuclease PolB-like domain-containing protein</fullName>
    </recommendedName>
</protein>
<name>A0A7U7GD33_9GAMM</name>
<dbReference type="AlphaFoldDB" id="A0A7U7GD33"/>
<organism evidence="2 3">
    <name type="scientific">Candidatus Contendobacter odensis Run_B_J11</name>
    <dbReference type="NCBI Taxonomy" id="1400861"/>
    <lineage>
        <taxon>Bacteria</taxon>
        <taxon>Pseudomonadati</taxon>
        <taxon>Pseudomonadota</taxon>
        <taxon>Gammaproteobacteria</taxon>
        <taxon>Candidatus Competibacteraceae</taxon>
        <taxon>Candidatus Contendibacter</taxon>
    </lineage>
</organism>
<keyword evidence="3" id="KW-1185">Reference proteome</keyword>
<dbReference type="Pfam" id="PF10108">
    <property type="entry name" value="DNA_pol_B_exo2"/>
    <property type="match status" value="1"/>
</dbReference>
<gene>
    <name evidence="2" type="ORF">BN874_340027</name>
</gene>
<evidence type="ECO:0000259" key="1">
    <source>
        <dbReference type="Pfam" id="PF10108"/>
    </source>
</evidence>
<feature type="domain" description="Predicted 3'-5' exonuclease PolB-like" evidence="1">
    <location>
        <begin position="60"/>
        <end position="269"/>
    </location>
</feature>
<comment type="caution">
    <text evidence="2">The sequence shown here is derived from an EMBL/GenBank/DDBJ whole genome shotgun (WGS) entry which is preliminary data.</text>
</comment>
<dbReference type="OrthoDB" id="13288at2"/>
<dbReference type="GO" id="GO:0003676">
    <property type="term" value="F:nucleic acid binding"/>
    <property type="evidence" value="ECO:0007669"/>
    <property type="project" value="InterPro"/>
</dbReference>